<proteinExistence type="predicted"/>
<comment type="caution">
    <text evidence="1">The sequence shown here is derived from an EMBL/GenBank/DDBJ whole genome shotgun (WGS) entry which is preliminary data.</text>
</comment>
<protein>
    <recommendedName>
        <fullName evidence="3">TIGR03067 domain-containing protein</fullName>
    </recommendedName>
</protein>
<evidence type="ECO:0000313" key="1">
    <source>
        <dbReference type="EMBL" id="MBM0103883.1"/>
    </source>
</evidence>
<organism evidence="1 2">
    <name type="scientific">Steroidobacter gossypii</name>
    <dbReference type="NCBI Taxonomy" id="2805490"/>
    <lineage>
        <taxon>Bacteria</taxon>
        <taxon>Pseudomonadati</taxon>
        <taxon>Pseudomonadota</taxon>
        <taxon>Gammaproteobacteria</taxon>
        <taxon>Steroidobacterales</taxon>
        <taxon>Steroidobacteraceae</taxon>
        <taxon>Steroidobacter</taxon>
    </lineage>
</organism>
<accession>A0ABS1WSF6</accession>
<keyword evidence="2" id="KW-1185">Reference proteome</keyword>
<dbReference type="EMBL" id="JAEVLS010000001">
    <property type="protein sequence ID" value="MBM0103883.1"/>
    <property type="molecule type" value="Genomic_DNA"/>
</dbReference>
<dbReference type="RefSeq" id="WP_203165834.1">
    <property type="nucleotide sequence ID" value="NZ_JAEVLS010000001.1"/>
</dbReference>
<evidence type="ECO:0000313" key="2">
    <source>
        <dbReference type="Proteomes" id="UP000661077"/>
    </source>
</evidence>
<reference evidence="1 2" key="1">
    <citation type="journal article" date="2021" name="Int. J. Syst. Evol. Microbiol.">
        <title>Steroidobacter gossypii sp. nov., isolated from soil of cotton cropping field.</title>
        <authorList>
            <person name="Huang R."/>
            <person name="Yang S."/>
            <person name="Zhen C."/>
            <person name="Liu W."/>
        </authorList>
    </citation>
    <scope>NUCLEOTIDE SEQUENCE [LARGE SCALE GENOMIC DNA]</scope>
    <source>
        <strain evidence="1 2">S1-65</strain>
    </source>
</reference>
<dbReference type="Proteomes" id="UP000661077">
    <property type="component" value="Unassembled WGS sequence"/>
</dbReference>
<name>A0ABS1WSF6_9GAMM</name>
<sequence>MQTRRAWIVTSVALLLGACVSTPPSQPQSKVADLSGEWVLTTESRMGKQDAHMTVRQTGSALAGTITSEAGIVDYTGSVKGAAVAFDFTLEMPGADLKLDYTGTVEGDTMKGKAVFGQFGEGSFIARRK</sequence>
<gene>
    <name evidence="1" type="ORF">JM946_03975</name>
</gene>
<dbReference type="PROSITE" id="PS51257">
    <property type="entry name" value="PROKAR_LIPOPROTEIN"/>
    <property type="match status" value="1"/>
</dbReference>
<evidence type="ECO:0008006" key="3">
    <source>
        <dbReference type="Google" id="ProtNLM"/>
    </source>
</evidence>